<dbReference type="AlphaFoldDB" id="A0A182KI61"/>
<accession>A0A182KI61</accession>
<reference evidence="2" key="1">
    <citation type="submission" date="2013-03" db="EMBL/GenBank/DDBJ databases">
        <title>The Genome Sequence of Anopheles christyi ACHKN1017.</title>
        <authorList>
            <consortium name="The Broad Institute Genomics Platform"/>
            <person name="Neafsey D.E."/>
            <person name="Besansky N."/>
            <person name="Walker B."/>
            <person name="Young S.K."/>
            <person name="Zeng Q."/>
            <person name="Gargeya S."/>
            <person name="Fitzgerald M."/>
            <person name="Haas B."/>
            <person name="Abouelleil A."/>
            <person name="Allen A.W."/>
            <person name="Alvarado L."/>
            <person name="Arachchi H.M."/>
            <person name="Berlin A.M."/>
            <person name="Chapman S.B."/>
            <person name="Gainer-Dewar J."/>
            <person name="Goldberg J."/>
            <person name="Griggs A."/>
            <person name="Gujja S."/>
            <person name="Hansen M."/>
            <person name="Howarth C."/>
            <person name="Imamovic A."/>
            <person name="Ireland A."/>
            <person name="Larimer J."/>
            <person name="McCowan C."/>
            <person name="Murphy C."/>
            <person name="Pearson M."/>
            <person name="Poon T.W."/>
            <person name="Priest M."/>
            <person name="Roberts A."/>
            <person name="Saif S."/>
            <person name="Shea T."/>
            <person name="Sisk P."/>
            <person name="Sykes S."/>
            <person name="Wortman J."/>
            <person name="Nusbaum C."/>
            <person name="Birren B."/>
        </authorList>
    </citation>
    <scope>NUCLEOTIDE SEQUENCE [LARGE SCALE GENOMIC DNA]</scope>
    <source>
        <strain evidence="2">ACHKN1017</strain>
    </source>
</reference>
<keyword evidence="2" id="KW-1185">Reference proteome</keyword>
<organism evidence="1 2">
    <name type="scientific">Anopheles christyi</name>
    <dbReference type="NCBI Taxonomy" id="43041"/>
    <lineage>
        <taxon>Eukaryota</taxon>
        <taxon>Metazoa</taxon>
        <taxon>Ecdysozoa</taxon>
        <taxon>Arthropoda</taxon>
        <taxon>Hexapoda</taxon>
        <taxon>Insecta</taxon>
        <taxon>Pterygota</taxon>
        <taxon>Neoptera</taxon>
        <taxon>Endopterygota</taxon>
        <taxon>Diptera</taxon>
        <taxon>Nematocera</taxon>
        <taxon>Culicoidea</taxon>
        <taxon>Culicidae</taxon>
        <taxon>Anophelinae</taxon>
        <taxon>Anopheles</taxon>
    </lineage>
</organism>
<protein>
    <submittedName>
        <fullName evidence="1">Uncharacterized protein</fullName>
    </submittedName>
</protein>
<dbReference type="Proteomes" id="UP000075881">
    <property type="component" value="Unassembled WGS sequence"/>
</dbReference>
<proteinExistence type="predicted"/>
<reference evidence="1" key="2">
    <citation type="submission" date="2020-05" db="UniProtKB">
        <authorList>
            <consortium name="EnsemblMetazoa"/>
        </authorList>
    </citation>
    <scope>IDENTIFICATION</scope>
    <source>
        <strain evidence="1">ACHKN1017</strain>
    </source>
</reference>
<dbReference type="VEuPathDB" id="VectorBase:ACHR014153"/>
<dbReference type="EnsemblMetazoa" id="ACHR014153-RA">
    <property type="protein sequence ID" value="ACHR014153-PA"/>
    <property type="gene ID" value="ACHR014153"/>
</dbReference>
<sequence>MVRLPDVLFRDNKLNAVPPFRLVQPLVRIHGNLRSERFGQNQHVTNDSIVRHDEFVLLTDRRSYSTDSAPRINDTVATGHTRSSFQGGILKSTHYQRNHNVTLLLDHLRTDGKQHQHVVYLRHSHRVQIAQHVGARNLAHHVRIVYDRIEEVRRLHHTQTAVAQWNNRTIEPDANPGRRHRHERLVGVLHIVLLQG</sequence>
<name>A0A182KI61_9DIPT</name>
<evidence type="ECO:0000313" key="1">
    <source>
        <dbReference type="EnsemblMetazoa" id="ACHR014153-PA"/>
    </source>
</evidence>
<evidence type="ECO:0000313" key="2">
    <source>
        <dbReference type="Proteomes" id="UP000075881"/>
    </source>
</evidence>